<evidence type="ECO:0000313" key="1">
    <source>
        <dbReference type="EMBL" id="PKI66985.1"/>
    </source>
</evidence>
<comment type="caution">
    <text evidence="1">The sequence shown here is derived from an EMBL/GenBank/DDBJ whole genome shotgun (WGS) entry which is preliminary data.</text>
</comment>
<sequence length="217" mass="24710">MQTQDMLSKADNFALVTCNESAFEPHTDPRHFSTKNRVDSRLFLEIDHHSHLRRSVRSRETLTLHQNSIGIYRGEFRPENCPIRAFSRIHSVFRDLCRTIRVDPITLGENDHHGHLEGSLGYPGPLTLPQNSIGIYRGEFRPENCPIRAFSRIHSVFRDLCRTIRVDPITLGENDHHGHLEGSLGYPGPLTLPQNSIGSLRGNVRSDLCQLGLFWPS</sequence>
<keyword evidence="2" id="KW-1185">Reference proteome</keyword>
<name>A0A2I0KEQ6_PUNGR</name>
<dbReference type="EMBL" id="PGOL01000650">
    <property type="protein sequence ID" value="PKI66985.1"/>
    <property type="molecule type" value="Genomic_DNA"/>
</dbReference>
<dbReference type="AlphaFoldDB" id="A0A2I0KEQ6"/>
<protein>
    <submittedName>
        <fullName evidence="1">Uncharacterized protein</fullName>
    </submittedName>
</protein>
<proteinExistence type="predicted"/>
<gene>
    <name evidence="1" type="ORF">CRG98_012650</name>
</gene>
<evidence type="ECO:0000313" key="2">
    <source>
        <dbReference type="Proteomes" id="UP000233551"/>
    </source>
</evidence>
<dbReference type="Proteomes" id="UP000233551">
    <property type="component" value="Unassembled WGS sequence"/>
</dbReference>
<accession>A0A2I0KEQ6</accession>
<reference evidence="1 2" key="1">
    <citation type="submission" date="2017-11" db="EMBL/GenBank/DDBJ databases">
        <title>De-novo sequencing of pomegranate (Punica granatum L.) genome.</title>
        <authorList>
            <person name="Akparov Z."/>
            <person name="Amiraslanov A."/>
            <person name="Hajiyeva S."/>
            <person name="Abbasov M."/>
            <person name="Kaur K."/>
            <person name="Hamwieh A."/>
            <person name="Solovyev V."/>
            <person name="Salamov A."/>
            <person name="Braich B."/>
            <person name="Kosarev P."/>
            <person name="Mahmoud A."/>
            <person name="Hajiyev E."/>
            <person name="Babayeva S."/>
            <person name="Izzatullayeva V."/>
            <person name="Mammadov A."/>
            <person name="Mammadov A."/>
            <person name="Sharifova S."/>
            <person name="Ojaghi J."/>
            <person name="Eynullazada K."/>
            <person name="Bayramov B."/>
            <person name="Abdulazimova A."/>
            <person name="Shahmuradov I."/>
        </authorList>
    </citation>
    <scope>NUCLEOTIDE SEQUENCE [LARGE SCALE GENOMIC DNA]</scope>
    <source>
        <strain evidence="2">cv. AG2017</strain>
        <tissue evidence="1">Leaf</tissue>
    </source>
</reference>
<organism evidence="1 2">
    <name type="scientific">Punica granatum</name>
    <name type="common">Pomegranate</name>
    <dbReference type="NCBI Taxonomy" id="22663"/>
    <lineage>
        <taxon>Eukaryota</taxon>
        <taxon>Viridiplantae</taxon>
        <taxon>Streptophyta</taxon>
        <taxon>Embryophyta</taxon>
        <taxon>Tracheophyta</taxon>
        <taxon>Spermatophyta</taxon>
        <taxon>Magnoliopsida</taxon>
        <taxon>eudicotyledons</taxon>
        <taxon>Gunneridae</taxon>
        <taxon>Pentapetalae</taxon>
        <taxon>rosids</taxon>
        <taxon>malvids</taxon>
        <taxon>Myrtales</taxon>
        <taxon>Lythraceae</taxon>
        <taxon>Punica</taxon>
    </lineage>
</organism>